<dbReference type="Proteomes" id="UP001163823">
    <property type="component" value="Chromosome 3"/>
</dbReference>
<proteinExistence type="inferred from homology"/>
<organism evidence="6 7">
    <name type="scientific">Quillaja saponaria</name>
    <name type="common">Soap bark tree</name>
    <dbReference type="NCBI Taxonomy" id="32244"/>
    <lineage>
        <taxon>Eukaryota</taxon>
        <taxon>Viridiplantae</taxon>
        <taxon>Streptophyta</taxon>
        <taxon>Embryophyta</taxon>
        <taxon>Tracheophyta</taxon>
        <taxon>Spermatophyta</taxon>
        <taxon>Magnoliopsida</taxon>
        <taxon>eudicotyledons</taxon>
        <taxon>Gunneridae</taxon>
        <taxon>Pentapetalae</taxon>
        <taxon>rosids</taxon>
        <taxon>fabids</taxon>
        <taxon>Fabales</taxon>
        <taxon>Quillajaceae</taxon>
        <taxon>Quillaja</taxon>
    </lineage>
</organism>
<dbReference type="Gene3D" id="1.10.472.10">
    <property type="entry name" value="Cyclin-like"/>
    <property type="match status" value="1"/>
</dbReference>
<evidence type="ECO:0000256" key="5">
    <source>
        <dbReference type="PIRNR" id="PIRNR027110"/>
    </source>
</evidence>
<keyword evidence="2" id="KW-0132">Cell division</keyword>
<evidence type="ECO:0000256" key="4">
    <source>
        <dbReference type="ARBA" id="ARBA00023306"/>
    </source>
</evidence>
<keyword evidence="4" id="KW-0131">Cell cycle</keyword>
<reference evidence="6" key="1">
    <citation type="journal article" date="2023" name="Science">
        <title>Elucidation of the pathway for biosynthesis of saponin adjuvants from the soapbark tree.</title>
        <authorList>
            <person name="Reed J."/>
            <person name="Orme A."/>
            <person name="El-Demerdash A."/>
            <person name="Owen C."/>
            <person name="Martin L.B.B."/>
            <person name="Misra R.C."/>
            <person name="Kikuchi S."/>
            <person name="Rejzek M."/>
            <person name="Martin A.C."/>
            <person name="Harkess A."/>
            <person name="Leebens-Mack J."/>
            <person name="Louveau T."/>
            <person name="Stephenson M.J."/>
            <person name="Osbourn A."/>
        </authorList>
    </citation>
    <scope>NUCLEOTIDE SEQUENCE</scope>
    <source>
        <strain evidence="6">S10</strain>
    </source>
</reference>
<dbReference type="InterPro" id="IPR012389">
    <property type="entry name" value="Cyclin_P/U"/>
</dbReference>
<dbReference type="Pfam" id="PF08613">
    <property type="entry name" value="Cyclin"/>
    <property type="match status" value="1"/>
</dbReference>
<name>A0AAD7VJL5_QUISA</name>
<sequence length="220" mass="24862">MAFRTMALVSQTYKSLGLDDPVDGITGTPQVVLSLSFVLDRLIQKNEKLMVASKLKDTVSIFHGSRAPNLSIKQYIERIFKYAGCSPSAFLIAYIYMDRLFQRTGGHLTSLNVNRLLITTIMVAAKFIDDACHNNDYYAKVGGISNAEMNKLELELLFNLDFRLFVTTEVFSKYCEQLGGATIQEYQIQRPIDPRIYESWQDMDNTRSAAKLAGYGCRPL</sequence>
<keyword evidence="7" id="KW-1185">Reference proteome</keyword>
<dbReference type="GO" id="GO:0019901">
    <property type="term" value="F:protein kinase binding"/>
    <property type="evidence" value="ECO:0007669"/>
    <property type="project" value="UniProtKB-UniRule"/>
</dbReference>
<accession>A0AAD7VJL5</accession>
<dbReference type="InterPro" id="IPR013922">
    <property type="entry name" value="Cyclin_PHO80-like"/>
</dbReference>
<dbReference type="PANTHER" id="PTHR15615:SF80">
    <property type="entry name" value="CYCLIN"/>
    <property type="match status" value="1"/>
</dbReference>
<evidence type="ECO:0000313" key="7">
    <source>
        <dbReference type="Proteomes" id="UP001163823"/>
    </source>
</evidence>
<evidence type="ECO:0000256" key="3">
    <source>
        <dbReference type="ARBA" id="ARBA00023127"/>
    </source>
</evidence>
<dbReference type="KEGG" id="qsa:O6P43_007521"/>
<evidence type="ECO:0000256" key="2">
    <source>
        <dbReference type="ARBA" id="ARBA00022618"/>
    </source>
</evidence>
<evidence type="ECO:0000256" key="1">
    <source>
        <dbReference type="ARBA" id="ARBA00007215"/>
    </source>
</evidence>
<dbReference type="PIRSF" id="PIRSF027110">
    <property type="entry name" value="PREG"/>
    <property type="match status" value="1"/>
</dbReference>
<dbReference type="SUPFAM" id="SSF47954">
    <property type="entry name" value="Cyclin-like"/>
    <property type="match status" value="1"/>
</dbReference>
<dbReference type="PANTHER" id="PTHR15615">
    <property type="match status" value="1"/>
</dbReference>
<comment type="similarity">
    <text evidence="1">Belongs to the cyclin family. Cyclin U/P subfamily.</text>
</comment>
<evidence type="ECO:0000313" key="6">
    <source>
        <dbReference type="EMBL" id="KAJ7977980.1"/>
    </source>
</evidence>
<dbReference type="EMBL" id="JARAOO010000003">
    <property type="protein sequence ID" value="KAJ7977980.1"/>
    <property type="molecule type" value="Genomic_DNA"/>
</dbReference>
<dbReference type="GO" id="GO:0051301">
    <property type="term" value="P:cell division"/>
    <property type="evidence" value="ECO:0007669"/>
    <property type="project" value="UniProtKB-UniRule"/>
</dbReference>
<keyword evidence="3 5" id="KW-0195">Cyclin</keyword>
<protein>
    <recommendedName>
        <fullName evidence="5">Cyclin</fullName>
    </recommendedName>
</protein>
<dbReference type="AlphaFoldDB" id="A0AAD7VJL5"/>
<dbReference type="InterPro" id="IPR036915">
    <property type="entry name" value="Cyclin-like_sf"/>
</dbReference>
<comment type="caution">
    <text evidence="6">The sequence shown here is derived from an EMBL/GenBank/DDBJ whole genome shotgun (WGS) entry which is preliminary data.</text>
</comment>
<gene>
    <name evidence="6" type="ORF">O6P43_007521</name>
</gene>